<feature type="compositionally biased region" description="Polar residues" evidence="8">
    <location>
        <begin position="58"/>
        <end position="69"/>
    </location>
</feature>
<dbReference type="GO" id="GO:0006364">
    <property type="term" value="P:rRNA processing"/>
    <property type="evidence" value="ECO:0007669"/>
    <property type="project" value="InterPro"/>
</dbReference>
<dbReference type="AlphaFoldDB" id="A0A7K8QXF4"/>
<dbReference type="SMART" id="SM00479">
    <property type="entry name" value="EXOIII"/>
    <property type="match status" value="1"/>
</dbReference>
<protein>
    <recommendedName>
        <fullName evidence="3">RNA exonuclease 4</fullName>
    </recommendedName>
</protein>
<evidence type="ECO:0000256" key="8">
    <source>
        <dbReference type="SAM" id="MobiDB-lite"/>
    </source>
</evidence>
<dbReference type="EMBL" id="VWYW01000415">
    <property type="protein sequence ID" value="NXF09684.1"/>
    <property type="molecule type" value="Genomic_DNA"/>
</dbReference>
<dbReference type="InterPro" id="IPR012337">
    <property type="entry name" value="RNaseH-like_sf"/>
</dbReference>
<comment type="similarity">
    <text evidence="2">Belongs to the REXO4 family.</text>
</comment>
<dbReference type="InterPro" id="IPR036397">
    <property type="entry name" value="RNaseH_sf"/>
</dbReference>
<dbReference type="GO" id="GO:0003676">
    <property type="term" value="F:nucleic acid binding"/>
    <property type="evidence" value="ECO:0007669"/>
    <property type="project" value="InterPro"/>
</dbReference>
<dbReference type="GO" id="GO:0006308">
    <property type="term" value="P:DNA catabolic process"/>
    <property type="evidence" value="ECO:0007669"/>
    <property type="project" value="TreeGrafter"/>
</dbReference>
<dbReference type="InterPro" id="IPR047021">
    <property type="entry name" value="REXO1/3/4-like"/>
</dbReference>
<dbReference type="Gene3D" id="3.30.420.10">
    <property type="entry name" value="Ribonuclease H-like superfamily/Ribonuclease H"/>
    <property type="match status" value="1"/>
</dbReference>
<evidence type="ECO:0000256" key="7">
    <source>
        <dbReference type="ARBA" id="ARBA00023242"/>
    </source>
</evidence>
<dbReference type="Proteomes" id="UP000567624">
    <property type="component" value="Unassembled WGS sequence"/>
</dbReference>
<dbReference type="PANTHER" id="PTHR12801:SF158">
    <property type="entry name" value="RNA EXONUCLEASE 4"/>
    <property type="match status" value="1"/>
</dbReference>
<evidence type="ECO:0000313" key="11">
    <source>
        <dbReference type="Proteomes" id="UP000567624"/>
    </source>
</evidence>
<dbReference type="FunFam" id="3.30.420.10:FF:000007">
    <property type="entry name" value="Interferon-stimulated exonuclease gene 20"/>
    <property type="match status" value="1"/>
</dbReference>
<feature type="region of interest" description="Disordered" evidence="8">
    <location>
        <begin position="1"/>
        <end position="176"/>
    </location>
</feature>
<evidence type="ECO:0000256" key="3">
    <source>
        <dbReference type="ARBA" id="ARBA00016937"/>
    </source>
</evidence>
<evidence type="ECO:0000256" key="4">
    <source>
        <dbReference type="ARBA" id="ARBA00022722"/>
    </source>
</evidence>
<organism evidence="10 11">
    <name type="scientific">Smithornis capensis</name>
    <dbReference type="NCBI Taxonomy" id="363769"/>
    <lineage>
        <taxon>Eukaryota</taxon>
        <taxon>Metazoa</taxon>
        <taxon>Chordata</taxon>
        <taxon>Craniata</taxon>
        <taxon>Vertebrata</taxon>
        <taxon>Euteleostomi</taxon>
        <taxon>Archelosauria</taxon>
        <taxon>Archosauria</taxon>
        <taxon>Dinosauria</taxon>
        <taxon>Saurischia</taxon>
        <taxon>Theropoda</taxon>
        <taxon>Coelurosauria</taxon>
        <taxon>Aves</taxon>
        <taxon>Neognathae</taxon>
        <taxon>Neoaves</taxon>
        <taxon>Telluraves</taxon>
        <taxon>Australaves</taxon>
        <taxon>Passeriformes</taxon>
        <taxon>Eurylaimidae</taxon>
        <taxon>Smithornis</taxon>
    </lineage>
</organism>
<dbReference type="CDD" id="cd06144">
    <property type="entry name" value="REX4_like"/>
    <property type="match status" value="1"/>
</dbReference>
<evidence type="ECO:0000256" key="2">
    <source>
        <dbReference type="ARBA" id="ARBA00010489"/>
    </source>
</evidence>
<dbReference type="InterPro" id="IPR013520">
    <property type="entry name" value="Ribonucl_H"/>
</dbReference>
<feature type="non-terminal residue" evidence="10">
    <location>
        <position position="1"/>
    </location>
</feature>
<feature type="compositionally biased region" description="Low complexity" evidence="8">
    <location>
        <begin position="22"/>
        <end position="35"/>
    </location>
</feature>
<keyword evidence="11" id="KW-1185">Reference proteome</keyword>
<dbReference type="GO" id="GO:0005730">
    <property type="term" value="C:nucleolus"/>
    <property type="evidence" value="ECO:0007669"/>
    <property type="project" value="UniProtKB-ARBA"/>
</dbReference>
<dbReference type="InterPro" id="IPR037431">
    <property type="entry name" value="REX4_DEDDh_dom"/>
</dbReference>
<gene>
    <name evidence="10" type="primary">Rexo4</name>
    <name evidence="10" type="ORF">SMICAP_R09565</name>
</gene>
<feature type="non-terminal residue" evidence="10">
    <location>
        <position position="396"/>
    </location>
</feature>
<comment type="subcellular location">
    <subcellularLocation>
        <location evidence="1">Nucleus</location>
    </subcellularLocation>
</comment>
<evidence type="ECO:0000256" key="5">
    <source>
        <dbReference type="ARBA" id="ARBA00022801"/>
    </source>
</evidence>
<keyword evidence="5" id="KW-0378">Hydrolase</keyword>
<sequence>PSAAARGKGGRRRRKKSRGEAPKGPGMAAAAVARPPRNPQEFSSNWKALQEQLKQKVKSSNESLSTCQTDTKKKQPVKAAKSPEVPAINGNGNVGKAKSTNKMDSGSAKDSSLAKPKVKGVAVNKNLNTTKSNGKVCKEKKENVNVVKESSEIKHKKRKAEEHVEHQPKEPDIWFDDVDPKDIEAAIGPEAAKIARRNLGLETGQSKESVEQVLVKENAPDGLTKAVAMDCEMVGVGPKGEDSIVARVSIVNQFGKCIYDKYVKPTEKVTDYRTAVSGIRPQNINTGEDFKTVQKEVADILKGRILVGHALQNDLKVLFLDHPQKKIRDTQRYKPFKQRVKSSRPSLKLLCETLLNVQVQTSEHCSIQDAQAAMRLYTLEKKKWEAAVKNKTNNKK</sequence>
<feature type="domain" description="Exonuclease" evidence="9">
    <location>
        <begin position="225"/>
        <end position="386"/>
    </location>
</feature>
<feature type="compositionally biased region" description="Polar residues" evidence="8">
    <location>
        <begin position="98"/>
        <end position="110"/>
    </location>
</feature>
<evidence type="ECO:0000259" key="9">
    <source>
        <dbReference type="SMART" id="SM00479"/>
    </source>
</evidence>
<name>A0A7K8QXF4_9PASS</name>
<proteinExistence type="inferred from homology"/>
<feature type="compositionally biased region" description="Basic residues" evidence="8">
    <location>
        <begin position="8"/>
        <end position="17"/>
    </location>
</feature>
<dbReference type="SUPFAM" id="SSF53098">
    <property type="entry name" value="Ribonuclease H-like"/>
    <property type="match status" value="1"/>
</dbReference>
<dbReference type="GO" id="GO:0008408">
    <property type="term" value="F:3'-5' exonuclease activity"/>
    <property type="evidence" value="ECO:0007669"/>
    <property type="project" value="InterPro"/>
</dbReference>
<feature type="compositionally biased region" description="Basic and acidic residues" evidence="8">
    <location>
        <begin position="136"/>
        <end position="176"/>
    </location>
</feature>
<comment type="caution">
    <text evidence="10">The sequence shown here is derived from an EMBL/GenBank/DDBJ whole genome shotgun (WGS) entry which is preliminary data.</text>
</comment>
<dbReference type="PANTHER" id="PTHR12801">
    <property type="entry name" value="RNA EXONUCLEASE REXO1 / RECO3 FAMILY MEMBER-RELATED"/>
    <property type="match status" value="1"/>
</dbReference>
<evidence type="ECO:0000256" key="1">
    <source>
        <dbReference type="ARBA" id="ARBA00004123"/>
    </source>
</evidence>
<accession>A0A7K8QXF4</accession>
<evidence type="ECO:0000256" key="6">
    <source>
        <dbReference type="ARBA" id="ARBA00022839"/>
    </source>
</evidence>
<dbReference type="Pfam" id="PF00929">
    <property type="entry name" value="RNase_T"/>
    <property type="match status" value="1"/>
</dbReference>
<keyword evidence="4" id="KW-0540">Nuclease</keyword>
<keyword evidence="6 10" id="KW-0269">Exonuclease</keyword>
<evidence type="ECO:0000313" key="10">
    <source>
        <dbReference type="EMBL" id="NXF09684.1"/>
    </source>
</evidence>
<reference evidence="10 11" key="1">
    <citation type="submission" date="2019-09" db="EMBL/GenBank/DDBJ databases">
        <title>Bird 10,000 Genomes (B10K) Project - Family phase.</title>
        <authorList>
            <person name="Zhang G."/>
        </authorList>
    </citation>
    <scope>NUCLEOTIDE SEQUENCE [LARGE SCALE GENOMIC DNA]</scope>
    <source>
        <strain evidence="10">B10K-CU-031-20</strain>
    </source>
</reference>
<keyword evidence="7" id="KW-0539">Nucleus</keyword>